<organism evidence="1 2">
    <name type="scientific">Acetobacter conturbans</name>
    <dbReference type="NCBI Taxonomy" id="1737472"/>
    <lineage>
        <taxon>Bacteria</taxon>
        <taxon>Pseudomonadati</taxon>
        <taxon>Pseudomonadota</taxon>
        <taxon>Alphaproteobacteria</taxon>
        <taxon>Acetobacterales</taxon>
        <taxon>Acetobacteraceae</taxon>
        <taxon>Acetobacter</taxon>
    </lineage>
</organism>
<evidence type="ECO:0000313" key="2">
    <source>
        <dbReference type="Proteomes" id="UP000631653"/>
    </source>
</evidence>
<protein>
    <submittedName>
        <fullName evidence="1">Uncharacterized protein</fullName>
    </submittedName>
</protein>
<keyword evidence="2" id="KW-1185">Reference proteome</keyword>
<accession>A0ABX0K109</accession>
<comment type="caution">
    <text evidence="1">The sequence shown here is derived from an EMBL/GenBank/DDBJ whole genome shotgun (WGS) entry which is preliminary data.</text>
</comment>
<dbReference type="Proteomes" id="UP000631653">
    <property type="component" value="Unassembled WGS sequence"/>
</dbReference>
<dbReference type="EMBL" id="WOSY01000007">
    <property type="protein sequence ID" value="NHN88827.1"/>
    <property type="molecule type" value="Genomic_DNA"/>
</dbReference>
<proteinExistence type="predicted"/>
<name>A0ABX0K109_9PROT</name>
<dbReference type="RefSeq" id="WP_173570136.1">
    <property type="nucleotide sequence ID" value="NZ_WOSY01000007.1"/>
</dbReference>
<reference evidence="1 2" key="1">
    <citation type="journal article" date="2020" name="Int. J. Syst. Evol. Microbiol.">
        <title>Novel acetic acid bacteria from cider fermentations: Acetobacter conturbans sp. nov. and Acetobacter fallax sp. nov.</title>
        <authorList>
            <person name="Sombolestani A.S."/>
            <person name="Cleenwerck I."/>
            <person name="Cnockaert M."/>
            <person name="Borremans W."/>
            <person name="Wieme A.D."/>
            <person name="De Vuyst L."/>
            <person name="Vandamme P."/>
        </authorList>
    </citation>
    <scope>NUCLEOTIDE SEQUENCE [LARGE SCALE GENOMIC DNA]</scope>
    <source>
        <strain evidence="1 2">LMG 1627</strain>
    </source>
</reference>
<gene>
    <name evidence="1" type="ORF">GOB81_09305</name>
</gene>
<sequence>MYESQTVEVDGIFVGTIILESNRTRHRFYATHDSVRSLHNQVLNERRELVRRAVAQFRSLSGQVGGRAYLSA</sequence>
<evidence type="ECO:0000313" key="1">
    <source>
        <dbReference type="EMBL" id="NHN88827.1"/>
    </source>
</evidence>